<protein>
    <recommendedName>
        <fullName evidence="4">Acyloxyacyl hydrolase</fullName>
    </recommendedName>
</protein>
<feature type="transmembrane region" description="Helical" evidence="1">
    <location>
        <begin position="12"/>
        <end position="32"/>
    </location>
</feature>
<dbReference type="AlphaFoldDB" id="A0A2T4J9Q4"/>
<sequence>MISETRSVMRQICASMVFVIHVVIATFGVVVAPPAHAEGWRVGIYSGQWADTRLPYLPYNAATGRLTFSDSYLTSVIMSRHLLTRDLFIPYTSIGFSDARIEFEGTASLHRGLQTHEEVTLGVMLRTRDYDLASFGTINFGWANGFSYALSSPAHEYGTNLVRGQDTVQFQYYMGFEAEYAHASWDRLSVFTRLHHRSGIYGIISPSRTGSNIIGLGLRLSLGAK</sequence>
<evidence type="ECO:0008006" key="4">
    <source>
        <dbReference type="Google" id="ProtNLM"/>
    </source>
</evidence>
<dbReference type="EMBL" id="PZKF01000056">
    <property type="protein sequence ID" value="PTE14629.1"/>
    <property type="molecule type" value="Genomic_DNA"/>
</dbReference>
<gene>
    <name evidence="2" type="ORF">C5F46_14745</name>
</gene>
<organism evidence="2 3">
    <name type="scientific">Phaeovulum veldkampii DSM 11550</name>
    <dbReference type="NCBI Taxonomy" id="1185920"/>
    <lineage>
        <taxon>Bacteria</taxon>
        <taxon>Pseudomonadati</taxon>
        <taxon>Pseudomonadota</taxon>
        <taxon>Alphaproteobacteria</taxon>
        <taxon>Rhodobacterales</taxon>
        <taxon>Paracoccaceae</taxon>
        <taxon>Phaeovulum</taxon>
    </lineage>
</organism>
<keyword evidence="3" id="KW-1185">Reference proteome</keyword>
<keyword evidence="1" id="KW-0472">Membrane</keyword>
<name>A0A2T4J9Q4_9RHOB</name>
<evidence type="ECO:0000313" key="2">
    <source>
        <dbReference type="EMBL" id="PTE14629.1"/>
    </source>
</evidence>
<comment type="caution">
    <text evidence="2">The sequence shown here is derived from an EMBL/GenBank/DDBJ whole genome shotgun (WGS) entry which is preliminary data.</text>
</comment>
<keyword evidence="1" id="KW-0812">Transmembrane</keyword>
<keyword evidence="1" id="KW-1133">Transmembrane helix</keyword>
<proteinExistence type="predicted"/>
<accession>A0A2T4J9Q4</accession>
<evidence type="ECO:0000256" key="1">
    <source>
        <dbReference type="SAM" id="Phobius"/>
    </source>
</evidence>
<evidence type="ECO:0000313" key="3">
    <source>
        <dbReference type="Proteomes" id="UP000241899"/>
    </source>
</evidence>
<dbReference type="Proteomes" id="UP000241899">
    <property type="component" value="Unassembled WGS sequence"/>
</dbReference>
<reference evidence="2 3" key="1">
    <citation type="submission" date="2018-03" db="EMBL/GenBank/DDBJ databases">
        <title>Rhodobacter veldkampii.</title>
        <authorList>
            <person name="Meyer T.E."/>
            <person name="Miller S."/>
            <person name="Lodha T."/>
            <person name="Gandham S."/>
            <person name="Chintalapati S."/>
            <person name="Chintalapati V.R."/>
        </authorList>
    </citation>
    <scope>NUCLEOTIDE SEQUENCE [LARGE SCALE GENOMIC DNA]</scope>
    <source>
        <strain evidence="2 3">DSM 11550</strain>
    </source>
</reference>